<sequence>MLLGAGGAAANGAAMPLFALIFGGLVNSFGGNEDDPDALTEQVTKYSLYFVYLGVGAFVAAYLQVALWTLTGVRQVNRMRGQYLKSVLRQDVGYFDTTATSGRLLQGLNEDCQTIQLAIGDKVGHVIFNLTTAVVGIIIAFTKGWDMTLVMLAVTPFLAGMGFMISVFMARNTSKINTAYADANSIAQQALGNIRTVYAFNGEERTLEAYSASLQPPLKVGIRQGFLGGLVVGITNGVAFFAYALALWYGSTRVVAGAYNGGDVVNVLFSALIGGFALGQAAPNAQYFQQASRQLLGMGRRDCGGVPLGRGAAAHARAGRPAGLAPLRLPTCRPHVKVFREFNLTVPAGKTVALVGESGSGKSTVIGIIERFYDPQAGEVLIDGVDIKKLQLRWLRSQIGLVSQEPTLFATTISENIRLGKPGCTMEEIVEAAKSANAHNFISGLPRGYDTQVGEKGVQMSGGQKQRIAIARAILKDPKILLLDEATSALDAESEHVVQDALDRLMVGRTTVVVAHRLSTVIGADMIAVVKQGHIVEQGSHDELMALGGAYWTLVHTQQQGGGTGDSEEEEEEYEGMGPLTLLAAVPEDDAITPRLSRQSGDAADKSGRAGGFFKKAGTVVPEALAEGLPAPDPSQSAAARGVMPGMALQRGMSGMRRYISFRRKDTKRRREAEQEAVDHRKSTAEEEQIKVPIKRIVALNKPELPAAVTGMLGSAALGMMMPGFAIAFSSILDTFYGPVEDISSGAQKWSLVFVAIGVGAIVAAMFQSYSFNYMGQKLALRVRVLMFRALLRQEVGWYDEDRNSSGVLSSKLSSDALSVKGQFGDTMGLLTQNLVTLIGGLIVAFTNGWKLSLVVVACLPVMACGAYFHTKMQIQSASKEDDTFAQANQTASEALTNIKTIAAFGMEGQVSELYAKKLRVPTLEARRRSNTAGAGFAFGQFSLFATYSLAFWYGGQLVADGESTFKQVMLVFFSIFLAAMGAAQAQLFFPDVAKGKAATQRVFSIIDRVPKIDAASMEGSQPLAVSGEVELRDVTFAYPQRPEVKVFRHFSLHVPQGKTVALVGESGSGKSTVVALIERFYDPLAGQVLLDGRDIRDLNLRWLREQIGLVGQEPVLFNMTVTENIRYGRPDASDEQVEAAARAANAHTFIARLPEKYGTKLGEGGITLSGGQKQRVAIARAIVKDPKVLLLDEATSALDAESEKVVQDALDRLMVGRTTVVVAHRLSTVRDADVIAVVNRGKIIEQGPHEELMARPAGAYSRLVRHQLTRGGASVRLASRRAASFQRLAAAAGAGGDAHQP</sequence>
<organism evidence="15">
    <name type="scientific">Chlorella variabilis</name>
    <name type="common">Green alga</name>
    <dbReference type="NCBI Taxonomy" id="554065"/>
    <lineage>
        <taxon>Eukaryota</taxon>
        <taxon>Viridiplantae</taxon>
        <taxon>Chlorophyta</taxon>
        <taxon>core chlorophytes</taxon>
        <taxon>Trebouxiophyceae</taxon>
        <taxon>Chlorellales</taxon>
        <taxon>Chlorellaceae</taxon>
        <taxon>Chlorella clade</taxon>
        <taxon>Chlorella</taxon>
    </lineage>
</organism>
<dbReference type="FunFam" id="3.40.50.300:FF:000066">
    <property type="entry name" value="ABC transporter B family member 1"/>
    <property type="match status" value="1"/>
</dbReference>
<evidence type="ECO:0000256" key="7">
    <source>
        <dbReference type="ARBA" id="ARBA00022840"/>
    </source>
</evidence>
<evidence type="ECO:0000256" key="4">
    <source>
        <dbReference type="ARBA" id="ARBA00022692"/>
    </source>
</evidence>
<dbReference type="CDD" id="cd03249">
    <property type="entry name" value="ABC_MTABC3_MDL1_MDL2"/>
    <property type="match status" value="2"/>
</dbReference>
<dbReference type="GO" id="GO:0010329">
    <property type="term" value="F:auxin efflux transmembrane transporter activity"/>
    <property type="evidence" value="ECO:0007669"/>
    <property type="project" value="UniProtKB-ARBA"/>
</dbReference>
<accession>E1Z685</accession>
<dbReference type="CDD" id="cd18577">
    <property type="entry name" value="ABC_6TM_Pgp_ABCB1_D1_like"/>
    <property type="match status" value="1"/>
</dbReference>
<evidence type="ECO:0000313" key="15">
    <source>
        <dbReference type="Proteomes" id="UP000008141"/>
    </source>
</evidence>
<feature type="domain" description="ABC transporter" evidence="12">
    <location>
        <begin position="324"/>
        <end position="557"/>
    </location>
</feature>
<keyword evidence="5" id="KW-0677">Repeat</keyword>
<evidence type="ECO:0000256" key="6">
    <source>
        <dbReference type="ARBA" id="ARBA00022741"/>
    </source>
</evidence>
<proteinExistence type="inferred from homology"/>
<dbReference type="SUPFAM" id="SSF90123">
    <property type="entry name" value="ABC transporter transmembrane region"/>
    <property type="match status" value="2"/>
</dbReference>
<evidence type="ECO:0000259" key="13">
    <source>
        <dbReference type="PROSITE" id="PS50929"/>
    </source>
</evidence>
<feature type="transmembrane region" description="Helical" evidence="11">
    <location>
        <begin position="264"/>
        <end position="283"/>
    </location>
</feature>
<dbReference type="KEGG" id="cvr:CHLNCDRAFT_34209"/>
<keyword evidence="10" id="KW-0325">Glycoprotein</keyword>
<comment type="subcellular location">
    <subcellularLocation>
        <location evidence="1">Cell membrane</location>
        <topology evidence="1">Multi-pass membrane protein</topology>
    </subcellularLocation>
</comment>
<feature type="transmembrane region" description="Helical" evidence="11">
    <location>
        <begin position="226"/>
        <end position="249"/>
    </location>
</feature>
<dbReference type="Gene3D" id="1.20.1560.10">
    <property type="entry name" value="ABC transporter type 1, transmembrane domain"/>
    <property type="match status" value="2"/>
</dbReference>
<evidence type="ECO:0000256" key="9">
    <source>
        <dbReference type="ARBA" id="ARBA00023136"/>
    </source>
</evidence>
<feature type="transmembrane region" description="Helical" evidence="11">
    <location>
        <begin position="968"/>
        <end position="990"/>
    </location>
</feature>
<feature type="domain" description="ABC transmembrane type-1" evidence="13">
    <location>
        <begin position="2"/>
        <end position="290"/>
    </location>
</feature>
<feature type="transmembrane region" description="Helical" evidence="11">
    <location>
        <begin position="750"/>
        <end position="772"/>
    </location>
</feature>
<gene>
    <name evidence="14" type="ORF">CHLNCDRAFT_34209</name>
</gene>
<evidence type="ECO:0000259" key="12">
    <source>
        <dbReference type="PROSITE" id="PS50893"/>
    </source>
</evidence>
<dbReference type="EMBL" id="GL433837">
    <property type="protein sequence ID" value="EFN58606.1"/>
    <property type="molecule type" value="Genomic_DNA"/>
</dbReference>
<comment type="similarity">
    <text evidence="2">Belongs to the ABC transporter superfamily. ABCB family. Multidrug resistance exporter (TC 3.A.1.201) subfamily.</text>
</comment>
<evidence type="ECO:0000256" key="5">
    <source>
        <dbReference type="ARBA" id="ARBA00022737"/>
    </source>
</evidence>
<dbReference type="GO" id="GO:0090374">
    <property type="term" value="P:oligopeptide export from mitochondrion"/>
    <property type="evidence" value="ECO:0007669"/>
    <property type="project" value="TreeGrafter"/>
</dbReference>
<dbReference type="InterPro" id="IPR003593">
    <property type="entry name" value="AAA+_ATPase"/>
</dbReference>
<dbReference type="STRING" id="554065.E1Z685"/>
<evidence type="ECO:0000256" key="10">
    <source>
        <dbReference type="ARBA" id="ARBA00023180"/>
    </source>
</evidence>
<dbReference type="eggNOG" id="KOG0055">
    <property type="taxonomic scope" value="Eukaryota"/>
</dbReference>
<dbReference type="Pfam" id="PF00664">
    <property type="entry name" value="ABC_membrane"/>
    <property type="match status" value="2"/>
</dbReference>
<feature type="transmembrane region" description="Helical" evidence="11">
    <location>
        <begin position="123"/>
        <end position="141"/>
    </location>
</feature>
<dbReference type="GO" id="GO:0005743">
    <property type="term" value="C:mitochondrial inner membrane"/>
    <property type="evidence" value="ECO:0007669"/>
    <property type="project" value="TreeGrafter"/>
</dbReference>
<feature type="transmembrane region" description="Helical" evidence="11">
    <location>
        <begin position="12"/>
        <end position="29"/>
    </location>
</feature>
<dbReference type="FunFam" id="1.20.1560.10:FF:000009">
    <property type="entry name" value="ABC transporter B family member 1"/>
    <property type="match status" value="1"/>
</dbReference>
<dbReference type="InterPro" id="IPR003439">
    <property type="entry name" value="ABC_transporter-like_ATP-bd"/>
</dbReference>
<dbReference type="InterPro" id="IPR039421">
    <property type="entry name" value="Type_1_exporter"/>
</dbReference>
<dbReference type="Proteomes" id="UP000008141">
    <property type="component" value="Unassembled WGS sequence"/>
</dbReference>
<dbReference type="InParanoid" id="E1Z685"/>
<evidence type="ECO:0000256" key="3">
    <source>
        <dbReference type="ARBA" id="ARBA00022448"/>
    </source>
</evidence>
<feature type="transmembrane region" description="Helical" evidence="11">
    <location>
        <begin position="147"/>
        <end position="170"/>
    </location>
</feature>
<feature type="transmembrane region" description="Helical" evidence="11">
    <location>
        <begin position="852"/>
        <end position="870"/>
    </location>
</feature>
<dbReference type="CDD" id="cd18578">
    <property type="entry name" value="ABC_6TM_Pgp_ABCB1_D2_like"/>
    <property type="match status" value="1"/>
</dbReference>
<dbReference type="FunCoup" id="E1Z685">
    <property type="interactions" value="266"/>
</dbReference>
<keyword evidence="15" id="KW-1185">Reference proteome</keyword>
<keyword evidence="6" id="KW-0547">Nucleotide-binding</keyword>
<dbReference type="FunFam" id="3.40.50.300:FF:000251">
    <property type="entry name" value="ABC transporter B family member 19"/>
    <property type="match status" value="1"/>
</dbReference>
<reference evidence="14 15" key="1">
    <citation type="journal article" date="2010" name="Plant Cell">
        <title>The Chlorella variabilis NC64A genome reveals adaptation to photosymbiosis, coevolution with viruses, and cryptic sex.</title>
        <authorList>
            <person name="Blanc G."/>
            <person name="Duncan G."/>
            <person name="Agarkova I."/>
            <person name="Borodovsky M."/>
            <person name="Gurnon J."/>
            <person name="Kuo A."/>
            <person name="Lindquist E."/>
            <person name="Lucas S."/>
            <person name="Pangilinan J."/>
            <person name="Polle J."/>
            <person name="Salamov A."/>
            <person name="Terry A."/>
            <person name="Yamada T."/>
            <person name="Dunigan D.D."/>
            <person name="Grigoriev I.V."/>
            <person name="Claverie J.M."/>
            <person name="Van Etten J.L."/>
        </authorList>
    </citation>
    <scope>NUCLEOTIDE SEQUENCE [LARGE SCALE GENOMIC DNA]</scope>
    <source>
        <strain evidence="14 15">NC64A</strain>
    </source>
</reference>
<evidence type="ECO:0000256" key="11">
    <source>
        <dbReference type="SAM" id="Phobius"/>
    </source>
</evidence>
<dbReference type="GO" id="GO:0016887">
    <property type="term" value="F:ATP hydrolysis activity"/>
    <property type="evidence" value="ECO:0007669"/>
    <property type="project" value="InterPro"/>
</dbReference>
<dbReference type="RefSeq" id="XP_005850708.1">
    <property type="nucleotide sequence ID" value="XM_005850646.1"/>
</dbReference>
<feature type="transmembrane region" description="Helical" evidence="11">
    <location>
        <begin position="937"/>
        <end position="956"/>
    </location>
</feature>
<name>E1Z685_CHLVA</name>
<dbReference type="GO" id="GO:0010328">
    <property type="term" value="F:auxin influx transmembrane transporter activity"/>
    <property type="evidence" value="ECO:0007669"/>
    <property type="project" value="UniProtKB-ARBA"/>
</dbReference>
<feature type="transmembrane region" description="Helical" evidence="11">
    <location>
        <begin position="705"/>
        <end position="730"/>
    </location>
</feature>
<dbReference type="InterPro" id="IPR036640">
    <property type="entry name" value="ABC1_TM_sf"/>
</dbReference>
<evidence type="ECO:0000256" key="8">
    <source>
        <dbReference type="ARBA" id="ARBA00022989"/>
    </source>
</evidence>
<dbReference type="GeneID" id="17358365"/>
<keyword evidence="7" id="KW-0067">ATP-binding</keyword>
<dbReference type="PANTHER" id="PTHR43394">
    <property type="entry name" value="ATP-DEPENDENT PERMEASE MDL1, MITOCHONDRIAL"/>
    <property type="match status" value="1"/>
</dbReference>
<evidence type="ECO:0000256" key="2">
    <source>
        <dbReference type="ARBA" id="ARBA00007577"/>
    </source>
</evidence>
<feature type="transmembrane region" description="Helical" evidence="11">
    <location>
        <begin position="49"/>
        <end position="70"/>
    </location>
</feature>
<evidence type="ECO:0000313" key="14">
    <source>
        <dbReference type="EMBL" id="EFN58606.1"/>
    </source>
</evidence>
<dbReference type="Pfam" id="PF00005">
    <property type="entry name" value="ABC_tran"/>
    <property type="match status" value="2"/>
</dbReference>
<dbReference type="GO" id="GO:0015421">
    <property type="term" value="F:ABC-type oligopeptide transporter activity"/>
    <property type="evidence" value="ECO:0007669"/>
    <property type="project" value="TreeGrafter"/>
</dbReference>
<dbReference type="PROSITE" id="PS00211">
    <property type="entry name" value="ABC_TRANSPORTER_1"/>
    <property type="match status" value="2"/>
</dbReference>
<dbReference type="PANTHER" id="PTHR43394:SF18">
    <property type="entry name" value="ABC TRANSPORTER B FAMILY MEMBER 11-LIKE"/>
    <property type="match status" value="1"/>
</dbReference>
<dbReference type="InterPro" id="IPR027417">
    <property type="entry name" value="P-loop_NTPase"/>
</dbReference>
<keyword evidence="3" id="KW-0813">Transport</keyword>
<dbReference type="InterPro" id="IPR017871">
    <property type="entry name" value="ABC_transporter-like_CS"/>
</dbReference>
<feature type="domain" description="ABC transmembrane type-1" evidence="13">
    <location>
        <begin position="709"/>
        <end position="995"/>
    </location>
</feature>
<dbReference type="SUPFAM" id="SSF52540">
    <property type="entry name" value="P-loop containing nucleoside triphosphate hydrolases"/>
    <property type="match status" value="2"/>
</dbReference>
<keyword evidence="8 11" id="KW-1133">Transmembrane helix</keyword>
<keyword evidence="9 11" id="KW-0472">Membrane</keyword>
<dbReference type="PROSITE" id="PS50893">
    <property type="entry name" value="ABC_TRANSPORTER_2"/>
    <property type="match status" value="2"/>
</dbReference>
<dbReference type="PROSITE" id="PS50929">
    <property type="entry name" value="ABC_TM1F"/>
    <property type="match status" value="2"/>
</dbReference>
<evidence type="ECO:0000256" key="1">
    <source>
        <dbReference type="ARBA" id="ARBA00004651"/>
    </source>
</evidence>
<dbReference type="OMA" id="CCEKRIT"/>
<dbReference type="InterPro" id="IPR011527">
    <property type="entry name" value="ABC1_TM_dom"/>
</dbReference>
<dbReference type="GO" id="GO:0005524">
    <property type="term" value="F:ATP binding"/>
    <property type="evidence" value="ECO:0007669"/>
    <property type="project" value="UniProtKB-KW"/>
</dbReference>
<dbReference type="Gene3D" id="3.40.50.300">
    <property type="entry name" value="P-loop containing nucleotide triphosphate hydrolases"/>
    <property type="match status" value="2"/>
</dbReference>
<feature type="domain" description="ABC transporter" evidence="12">
    <location>
        <begin position="1030"/>
        <end position="1266"/>
    </location>
</feature>
<keyword evidence="4 11" id="KW-0812">Transmembrane</keyword>
<protein>
    <submittedName>
        <fullName evidence="14">Uncharacterized protein</fullName>
    </submittedName>
</protein>
<dbReference type="SMART" id="SM00382">
    <property type="entry name" value="AAA"/>
    <property type="match status" value="2"/>
</dbReference>
<feature type="transmembrane region" description="Helical" evidence="11">
    <location>
        <begin position="828"/>
        <end position="846"/>
    </location>
</feature>
<dbReference type="GO" id="GO:0005886">
    <property type="term" value="C:plasma membrane"/>
    <property type="evidence" value="ECO:0007669"/>
    <property type="project" value="UniProtKB-SubCell"/>
</dbReference>
<dbReference type="OrthoDB" id="6500128at2759"/>